<evidence type="ECO:0000313" key="11">
    <source>
        <dbReference type="EMBL" id="KZO92414.1"/>
    </source>
</evidence>
<evidence type="ECO:0000256" key="8">
    <source>
        <dbReference type="ARBA" id="ARBA00061569"/>
    </source>
</evidence>
<proteinExistence type="inferred from homology"/>
<keyword evidence="6" id="KW-0804">Transcription</keyword>
<keyword evidence="5" id="KW-0805">Transcription regulation</keyword>
<feature type="compositionally biased region" description="Polar residues" evidence="9">
    <location>
        <begin position="479"/>
        <end position="494"/>
    </location>
</feature>
<name>A0A167I960_CALVF</name>
<evidence type="ECO:0000256" key="4">
    <source>
        <dbReference type="ARBA" id="ARBA00022853"/>
    </source>
</evidence>
<protein>
    <recommendedName>
        <fullName evidence="2">histone deacetylase</fullName>
        <ecNumber evidence="2">3.5.1.98</ecNumber>
    </recommendedName>
</protein>
<comment type="subcellular location">
    <subcellularLocation>
        <location evidence="1">Nucleus</location>
    </subcellularLocation>
</comment>
<dbReference type="InterPro" id="IPR023696">
    <property type="entry name" value="Ureohydrolase_dom_sf"/>
</dbReference>
<dbReference type="PANTHER" id="PTHR10625">
    <property type="entry name" value="HISTONE DEACETYLASE HDAC1-RELATED"/>
    <property type="match status" value="1"/>
</dbReference>
<dbReference type="InterPro" id="IPR003084">
    <property type="entry name" value="HDAC_I/II"/>
</dbReference>
<dbReference type="GO" id="GO:0040029">
    <property type="term" value="P:epigenetic regulation of gene expression"/>
    <property type="evidence" value="ECO:0007669"/>
    <property type="project" value="TreeGrafter"/>
</dbReference>
<feature type="compositionally biased region" description="Basic and acidic residues" evidence="9">
    <location>
        <begin position="430"/>
        <end position="455"/>
    </location>
</feature>
<dbReference type="Pfam" id="PF00850">
    <property type="entry name" value="Hist_deacetyl"/>
    <property type="match status" value="1"/>
</dbReference>
<keyword evidence="4" id="KW-0156">Chromatin regulator</keyword>
<feature type="compositionally biased region" description="Pro residues" evidence="9">
    <location>
        <begin position="459"/>
        <end position="476"/>
    </location>
</feature>
<dbReference type="InterPro" id="IPR023801">
    <property type="entry name" value="His_deacetylse_dom"/>
</dbReference>
<dbReference type="SUPFAM" id="SSF52768">
    <property type="entry name" value="Arginase/deacetylase"/>
    <property type="match status" value="1"/>
</dbReference>
<evidence type="ECO:0000256" key="2">
    <source>
        <dbReference type="ARBA" id="ARBA00012111"/>
    </source>
</evidence>
<dbReference type="GO" id="GO:0141221">
    <property type="term" value="F:histone deacetylase activity, hydrolytic mechanism"/>
    <property type="evidence" value="ECO:0007669"/>
    <property type="project" value="UniProtKB-EC"/>
</dbReference>
<keyword evidence="12" id="KW-1185">Reference proteome</keyword>
<feature type="domain" description="Histone deacetylase" evidence="10">
    <location>
        <begin position="55"/>
        <end position="348"/>
    </location>
</feature>
<dbReference type="STRING" id="1330018.A0A167I960"/>
<dbReference type="GO" id="GO:0034967">
    <property type="term" value="C:Set3 complex"/>
    <property type="evidence" value="ECO:0007669"/>
    <property type="project" value="UniProtKB-ARBA"/>
</dbReference>
<dbReference type="EMBL" id="KV417311">
    <property type="protein sequence ID" value="KZO92414.1"/>
    <property type="molecule type" value="Genomic_DNA"/>
</dbReference>
<dbReference type="PRINTS" id="PR01270">
    <property type="entry name" value="HDASUPER"/>
</dbReference>
<evidence type="ECO:0000256" key="9">
    <source>
        <dbReference type="SAM" id="MobiDB-lite"/>
    </source>
</evidence>
<reference evidence="11 12" key="1">
    <citation type="journal article" date="2016" name="Mol. Biol. Evol.">
        <title>Comparative Genomics of Early-Diverging Mushroom-Forming Fungi Provides Insights into the Origins of Lignocellulose Decay Capabilities.</title>
        <authorList>
            <person name="Nagy L.G."/>
            <person name="Riley R."/>
            <person name="Tritt A."/>
            <person name="Adam C."/>
            <person name="Daum C."/>
            <person name="Floudas D."/>
            <person name="Sun H."/>
            <person name="Yadav J.S."/>
            <person name="Pangilinan J."/>
            <person name="Larsson K.H."/>
            <person name="Matsuura K."/>
            <person name="Barry K."/>
            <person name="Labutti K."/>
            <person name="Kuo R."/>
            <person name="Ohm R.A."/>
            <person name="Bhattacharya S.S."/>
            <person name="Shirouzu T."/>
            <person name="Yoshinaga Y."/>
            <person name="Martin F.M."/>
            <person name="Grigoriev I.V."/>
            <person name="Hibbett D.S."/>
        </authorList>
    </citation>
    <scope>NUCLEOTIDE SEQUENCE [LARGE SCALE GENOMIC DNA]</scope>
    <source>
        <strain evidence="11 12">TUFC12733</strain>
    </source>
</reference>
<organism evidence="11 12">
    <name type="scientific">Calocera viscosa (strain TUFC12733)</name>
    <dbReference type="NCBI Taxonomy" id="1330018"/>
    <lineage>
        <taxon>Eukaryota</taxon>
        <taxon>Fungi</taxon>
        <taxon>Dikarya</taxon>
        <taxon>Basidiomycota</taxon>
        <taxon>Agaricomycotina</taxon>
        <taxon>Dacrymycetes</taxon>
        <taxon>Dacrymycetales</taxon>
        <taxon>Dacrymycetaceae</taxon>
        <taxon>Calocera</taxon>
    </lineage>
</organism>
<dbReference type="AlphaFoldDB" id="A0A167I960"/>
<dbReference type="GO" id="GO:0070210">
    <property type="term" value="C:Rpd3L-Expanded complex"/>
    <property type="evidence" value="ECO:0007669"/>
    <property type="project" value="TreeGrafter"/>
</dbReference>
<accession>A0A167I960</accession>
<keyword evidence="7" id="KW-0539">Nucleus</keyword>
<evidence type="ECO:0000256" key="7">
    <source>
        <dbReference type="ARBA" id="ARBA00023242"/>
    </source>
</evidence>
<evidence type="ECO:0000256" key="5">
    <source>
        <dbReference type="ARBA" id="ARBA00023015"/>
    </source>
</evidence>
<evidence type="ECO:0000256" key="1">
    <source>
        <dbReference type="ARBA" id="ARBA00004123"/>
    </source>
</evidence>
<dbReference type="InterPro" id="IPR000286">
    <property type="entry name" value="HDACs"/>
</dbReference>
<keyword evidence="3" id="KW-0378">Hydrolase</keyword>
<dbReference type="EC" id="3.5.1.98" evidence="2"/>
<dbReference type="Gene3D" id="3.40.800.20">
    <property type="entry name" value="Histone deacetylase domain"/>
    <property type="match status" value="1"/>
</dbReference>
<evidence type="ECO:0000259" key="10">
    <source>
        <dbReference type="Pfam" id="PF00850"/>
    </source>
</evidence>
<evidence type="ECO:0000256" key="6">
    <source>
        <dbReference type="ARBA" id="ARBA00023163"/>
    </source>
</evidence>
<sequence>MNTDDIVQTFSSTKRFYDGTARTEYETYRIQPHSKRSVDYFFPKGVGDYHYGEGHPMKPHRLAITNTLVIGYGLHNHIDHFFSPKPASTAELEAFHDSDYIDFLSKLTPKNVDEMFRQHGDMINSSEDCPVFTGLFDFCKQYAGASILAARRLGEESCDVAINWTGGLHHAKKRGASGFCYVNDIVLAIQHLLRKYARVLYIDIDIHHGDGVEEAFYNTNRVLTVSFHKYNGEFFPGTGKLDDNGSGLGKHFSLNVPLKDGIDDESYVTMFRAVMEPVIATFRPSAIVLQCGADSLGCDRLGAFNLSIKAHGECVRFIKAFDLPLLVLGGGGYTMPNVARCWTYETSVLLDVQLPNQLPSTKYDDYFLTDRRLHPPLVRNVENQNTRASLERIRISVREKLRYLDCAPSVQMQVLPPDLMQWLEDEERAEMREMRSDTEAEKDRRREDNPKHLADPRPAGYPPPPLRNPRPRPSPRQPNNAYSNSTPTRAQSLSPVRARVRVQDRALPCTSILARVWGRRASPRSTRTIPAWRTA</sequence>
<dbReference type="Proteomes" id="UP000076738">
    <property type="component" value="Unassembled WGS sequence"/>
</dbReference>
<dbReference type="OrthoDB" id="1918432at2759"/>
<dbReference type="PANTHER" id="PTHR10625:SF36">
    <property type="entry name" value="HISTONE DEACETYLASE 3"/>
    <property type="match status" value="1"/>
</dbReference>
<feature type="region of interest" description="Disordered" evidence="9">
    <location>
        <begin position="430"/>
        <end position="497"/>
    </location>
</feature>
<gene>
    <name evidence="11" type="ORF">CALVIDRAFT_551086</name>
</gene>
<dbReference type="FunFam" id="3.40.800.20:FF:000007">
    <property type="entry name" value="Histone deacetylase"/>
    <property type="match status" value="1"/>
</dbReference>
<evidence type="ECO:0000256" key="3">
    <source>
        <dbReference type="ARBA" id="ARBA00022801"/>
    </source>
</evidence>
<comment type="similarity">
    <text evidence="8">Belongs to the histone deacetylase family. HD Type 1 subfamily.</text>
</comment>
<dbReference type="PRINTS" id="PR01271">
    <property type="entry name" value="HISDACETLASE"/>
</dbReference>
<evidence type="ECO:0000313" key="12">
    <source>
        <dbReference type="Proteomes" id="UP000076738"/>
    </source>
</evidence>
<dbReference type="InterPro" id="IPR037138">
    <property type="entry name" value="His_deacetylse_dom_sf"/>
</dbReference>